<dbReference type="InterPro" id="IPR013106">
    <property type="entry name" value="Ig_V-set"/>
</dbReference>
<dbReference type="PANTHER" id="PTHR11422">
    <property type="entry name" value="T-CELL SURFACE GLYCOPROTEIN CD4"/>
    <property type="match status" value="1"/>
</dbReference>
<evidence type="ECO:0000259" key="3">
    <source>
        <dbReference type="PROSITE" id="PS50835"/>
    </source>
</evidence>
<evidence type="ECO:0000256" key="2">
    <source>
        <dbReference type="SAM" id="SignalP"/>
    </source>
</evidence>
<dbReference type="GO" id="GO:0035723">
    <property type="term" value="P:interleukin-15-mediated signaling pathway"/>
    <property type="evidence" value="ECO:0007669"/>
    <property type="project" value="TreeGrafter"/>
</dbReference>
<organism evidence="4 5">
    <name type="scientific">Menidia menidia</name>
    <name type="common">Atlantic silverside</name>
    <dbReference type="NCBI Taxonomy" id="238744"/>
    <lineage>
        <taxon>Eukaryota</taxon>
        <taxon>Metazoa</taxon>
        <taxon>Chordata</taxon>
        <taxon>Craniata</taxon>
        <taxon>Vertebrata</taxon>
        <taxon>Euteleostomi</taxon>
        <taxon>Actinopterygii</taxon>
        <taxon>Neopterygii</taxon>
        <taxon>Teleostei</taxon>
        <taxon>Neoteleostei</taxon>
        <taxon>Acanthomorphata</taxon>
        <taxon>Ovalentaria</taxon>
        <taxon>Atherinomorphae</taxon>
        <taxon>Atheriniformes</taxon>
        <taxon>Atherinopsidae</taxon>
        <taxon>Menidiinae</taxon>
        <taxon>Menidia</taxon>
    </lineage>
</organism>
<gene>
    <name evidence="4" type="ORF">MMEN_LOCUS19472</name>
</gene>
<dbReference type="EMBL" id="CAJRST010038888">
    <property type="protein sequence ID" value="CAG6015108.1"/>
    <property type="molecule type" value="Genomic_DNA"/>
</dbReference>
<dbReference type="GO" id="GO:0070374">
    <property type="term" value="P:positive regulation of ERK1 and ERK2 cascade"/>
    <property type="evidence" value="ECO:0007669"/>
    <property type="project" value="TreeGrafter"/>
</dbReference>
<dbReference type="OrthoDB" id="9937043at2759"/>
<dbReference type="PANTHER" id="PTHR11422:SF12">
    <property type="entry name" value="MICROFIBRIL-ASSOCIATED GLYCOPROTEIN 3"/>
    <property type="match status" value="1"/>
</dbReference>
<dbReference type="GO" id="GO:0042289">
    <property type="term" value="F:MHC class II protein binding"/>
    <property type="evidence" value="ECO:0007669"/>
    <property type="project" value="TreeGrafter"/>
</dbReference>
<name>A0A8S4BN67_9TELE</name>
<dbReference type="PROSITE" id="PS50835">
    <property type="entry name" value="IG_LIKE"/>
    <property type="match status" value="3"/>
</dbReference>
<dbReference type="Pfam" id="PF07686">
    <property type="entry name" value="V-set"/>
    <property type="match status" value="1"/>
</dbReference>
<dbReference type="SMART" id="SM00409">
    <property type="entry name" value="IG"/>
    <property type="match status" value="3"/>
</dbReference>
<evidence type="ECO:0000256" key="1">
    <source>
        <dbReference type="SAM" id="Phobius"/>
    </source>
</evidence>
<dbReference type="SMART" id="SM00408">
    <property type="entry name" value="IGc2"/>
    <property type="match status" value="2"/>
</dbReference>
<reference evidence="4" key="1">
    <citation type="submission" date="2021-05" db="EMBL/GenBank/DDBJ databases">
        <authorList>
            <person name="Tigano A."/>
        </authorList>
    </citation>
    <scope>NUCLEOTIDE SEQUENCE</scope>
</reference>
<dbReference type="GO" id="GO:0009897">
    <property type="term" value="C:external side of plasma membrane"/>
    <property type="evidence" value="ECO:0007669"/>
    <property type="project" value="TreeGrafter"/>
</dbReference>
<feature type="domain" description="Ig-like" evidence="3">
    <location>
        <begin position="12"/>
        <end position="121"/>
    </location>
</feature>
<feature type="domain" description="Ig-like" evidence="3">
    <location>
        <begin position="140"/>
        <end position="214"/>
    </location>
</feature>
<keyword evidence="1" id="KW-0812">Transmembrane</keyword>
<dbReference type="Gene3D" id="2.60.40.10">
    <property type="entry name" value="Immunoglobulins"/>
    <property type="match status" value="3"/>
</dbReference>
<dbReference type="InterPro" id="IPR013783">
    <property type="entry name" value="Ig-like_fold"/>
</dbReference>
<evidence type="ECO:0000313" key="4">
    <source>
        <dbReference type="EMBL" id="CAG6015108.1"/>
    </source>
</evidence>
<feature type="domain" description="Ig-like" evidence="3">
    <location>
        <begin position="219"/>
        <end position="301"/>
    </location>
</feature>
<sequence>MLLDGIIFGLLASFVTVARSGTVEVLVEAGSQAVLPCKCSTESCHPASVIWSKANEGTVWRKERSGLQYWGSSWSQKDGQRVRCPHSQFDKGDYSLQIERVKEEDGGLYLCSIGFRTHVVTNRVMLRIIKVSANPLVPTQGDDVSVSCTVTPWPKGAFVNWILNNKVFIPTTGVISNGDGSVFKDKATERLTGTWTCIVNYIKVGRASTTLSVAGIIQPPQDDTKLYAALGSTLTLPCAFSPGLTPTETVWEKLEDGNSVTPKSRDPSLSSSDTSYRIQEVLLDDSGRYRCAGNVKGQTLSRTMQLVVAQIVQRKKRDSVMLTCQVTDSSEIKEYEWVHVTYDLNGTESAGPVQKGQTVTLKNSWGGWTCRYYGRDGILGNVTYQVPMMSGQSGQKSSAFSSNAGTVTGLSFLLLILLLVLAQMYKNHQRRKRIFQYPALETIVHTISNEQEEKERRRVKE</sequence>
<dbReference type="InterPro" id="IPR036179">
    <property type="entry name" value="Ig-like_dom_sf"/>
</dbReference>
<keyword evidence="2" id="KW-0732">Signal</keyword>
<dbReference type="InterPro" id="IPR003598">
    <property type="entry name" value="Ig_sub2"/>
</dbReference>
<feature type="chain" id="PRO_5035839791" evidence="2">
    <location>
        <begin position="21"/>
        <end position="461"/>
    </location>
</feature>
<dbReference type="GO" id="GO:1990782">
    <property type="term" value="F:protein tyrosine kinase binding"/>
    <property type="evidence" value="ECO:0007669"/>
    <property type="project" value="TreeGrafter"/>
</dbReference>
<accession>A0A8S4BN67</accession>
<feature type="signal peptide" evidence="2">
    <location>
        <begin position="1"/>
        <end position="20"/>
    </location>
</feature>
<dbReference type="Proteomes" id="UP000677803">
    <property type="component" value="Unassembled WGS sequence"/>
</dbReference>
<dbReference type="InterPro" id="IPR007110">
    <property type="entry name" value="Ig-like_dom"/>
</dbReference>
<protein>
    <submittedName>
        <fullName evidence="4">(Atlantic silverside) hypothetical protein</fullName>
    </submittedName>
</protein>
<dbReference type="SUPFAM" id="SSF48726">
    <property type="entry name" value="Immunoglobulin"/>
    <property type="match status" value="3"/>
</dbReference>
<dbReference type="GO" id="GO:0045121">
    <property type="term" value="C:membrane raft"/>
    <property type="evidence" value="ECO:0007669"/>
    <property type="project" value="TreeGrafter"/>
</dbReference>
<evidence type="ECO:0000313" key="5">
    <source>
        <dbReference type="Proteomes" id="UP000677803"/>
    </source>
</evidence>
<dbReference type="AlphaFoldDB" id="A0A8S4BN67"/>
<feature type="transmembrane region" description="Helical" evidence="1">
    <location>
        <begin position="404"/>
        <end position="425"/>
    </location>
</feature>
<keyword evidence="1" id="KW-0472">Membrane</keyword>
<keyword evidence="5" id="KW-1185">Reference proteome</keyword>
<dbReference type="InterPro" id="IPR003599">
    <property type="entry name" value="Ig_sub"/>
</dbReference>
<keyword evidence="1" id="KW-1133">Transmembrane helix</keyword>
<proteinExistence type="predicted"/>
<comment type="caution">
    <text evidence="4">The sequence shown here is derived from an EMBL/GenBank/DDBJ whole genome shotgun (WGS) entry which is preliminary data.</text>
</comment>
<dbReference type="GO" id="GO:0042110">
    <property type="term" value="P:T cell activation"/>
    <property type="evidence" value="ECO:0007669"/>
    <property type="project" value="TreeGrafter"/>
</dbReference>